<dbReference type="InterPro" id="IPR036086">
    <property type="entry name" value="ParB/Sulfiredoxin_sf"/>
</dbReference>
<dbReference type="OrthoDB" id="9800801at2"/>
<evidence type="ECO:0000313" key="3">
    <source>
        <dbReference type="Proteomes" id="UP000095765"/>
    </source>
</evidence>
<dbReference type="CDD" id="cd16403">
    <property type="entry name" value="ParB_N_like_MT"/>
    <property type="match status" value="1"/>
</dbReference>
<dbReference type="InterPro" id="IPR003115">
    <property type="entry name" value="ParB_N"/>
</dbReference>
<proteinExistence type="predicted"/>
<evidence type="ECO:0000313" key="2">
    <source>
        <dbReference type="EMBL" id="CUQ11559.1"/>
    </source>
</evidence>
<reference evidence="2 3" key="1">
    <citation type="submission" date="2015-09" db="EMBL/GenBank/DDBJ databases">
        <authorList>
            <consortium name="Pathogen Informatics"/>
        </authorList>
    </citation>
    <scope>NUCLEOTIDE SEQUENCE [LARGE SCALE GENOMIC DNA]</scope>
    <source>
        <strain evidence="2 3">2789STDY5834939</strain>
    </source>
</reference>
<evidence type="ECO:0000259" key="1">
    <source>
        <dbReference type="SMART" id="SM00470"/>
    </source>
</evidence>
<gene>
    <name evidence="2" type="ORF">ERS852551_03167</name>
</gene>
<feature type="domain" description="ParB-like N-terminal" evidence="1">
    <location>
        <begin position="4"/>
        <end position="90"/>
    </location>
</feature>
<dbReference type="AlphaFoldDB" id="A0A174TXQ7"/>
<dbReference type="SMART" id="SM00470">
    <property type="entry name" value="ParB"/>
    <property type="match status" value="1"/>
</dbReference>
<organism evidence="2 3">
    <name type="scientific">Anaerotruncus colihominis</name>
    <dbReference type="NCBI Taxonomy" id="169435"/>
    <lineage>
        <taxon>Bacteria</taxon>
        <taxon>Bacillati</taxon>
        <taxon>Bacillota</taxon>
        <taxon>Clostridia</taxon>
        <taxon>Eubacteriales</taxon>
        <taxon>Oscillospiraceae</taxon>
        <taxon>Anaerotruncus</taxon>
    </lineage>
</organism>
<dbReference type="SUPFAM" id="SSF110849">
    <property type="entry name" value="ParB/Sulfiredoxin"/>
    <property type="match status" value="1"/>
</dbReference>
<dbReference type="EMBL" id="CZBE01000027">
    <property type="protein sequence ID" value="CUQ11559.1"/>
    <property type="molecule type" value="Genomic_DNA"/>
</dbReference>
<accession>A0A174TXQ7</accession>
<dbReference type="Proteomes" id="UP000095765">
    <property type="component" value="Unassembled WGS sequence"/>
</dbReference>
<dbReference type="Gene3D" id="3.90.1530.10">
    <property type="entry name" value="Conserved hypothetical protein from pyrococcus furiosus pfu- 392566-001, ParB domain"/>
    <property type="match status" value="1"/>
</dbReference>
<sequence length="201" mass="22268">MNVVKKPLAELRRPERNVRMHTDKQLKEFRRSVEMFGQIRPIVIDEGGVILAGNGLFETLLAMGHAEADCYVVSGLTEAQKKKLMLADNRVFDLGVDDLAALDALVLELKDDLDIPGYDEDLLRAMVMEADEASDALMEYGTIESEQAAAITETRERYAARDEAAAQSAEEVTPVSTGVPTADEPARRFVLCPKCGERIWL</sequence>
<dbReference type="RefSeq" id="WP_055245894.1">
    <property type="nucleotide sequence ID" value="NZ_CZBE01000027.1"/>
</dbReference>
<protein>
    <recommendedName>
        <fullName evidence="1">ParB-like N-terminal domain-containing protein</fullName>
    </recommendedName>
</protein>
<name>A0A174TXQ7_9FIRM</name>